<feature type="binding site" evidence="8">
    <location>
        <position position="315"/>
    </location>
    <ligand>
        <name>3',5'-cyclic AMP</name>
        <dbReference type="ChEBI" id="CHEBI:58165"/>
        <label>2</label>
    </ligand>
</feature>
<dbReference type="SUPFAM" id="SSF51206">
    <property type="entry name" value="cAMP-binding domain-like"/>
    <property type="match status" value="2"/>
</dbReference>
<dbReference type="SMART" id="SM00394">
    <property type="entry name" value="RIIa"/>
    <property type="match status" value="1"/>
</dbReference>
<evidence type="ECO:0000256" key="8">
    <source>
        <dbReference type="PIRSR" id="PIRSR000548-1"/>
    </source>
</evidence>
<dbReference type="eggNOG" id="KOG1113">
    <property type="taxonomic scope" value="Eukaryota"/>
</dbReference>
<dbReference type="SUPFAM" id="SSF47391">
    <property type="entry name" value="Dimerization-anchoring domain of cAMP-dependent PK regulatory subunit"/>
    <property type="match status" value="1"/>
</dbReference>
<dbReference type="GO" id="GO:0034236">
    <property type="term" value="F:protein kinase A catalytic subunit binding"/>
    <property type="evidence" value="ECO:0000318"/>
    <property type="project" value="GO_Central"/>
</dbReference>
<evidence type="ECO:0000256" key="3">
    <source>
        <dbReference type="ARBA" id="ARBA00022553"/>
    </source>
</evidence>
<dbReference type="InterPro" id="IPR018488">
    <property type="entry name" value="cNMP-bd_CS"/>
</dbReference>
<dbReference type="PhylomeDB" id="A7S513"/>
<dbReference type="Gene3D" id="1.20.890.10">
    <property type="entry name" value="cAMP-dependent protein kinase regulatory subunit, dimerization-anchoring domain"/>
    <property type="match status" value="1"/>
</dbReference>
<dbReference type="Pfam" id="PF00027">
    <property type="entry name" value="cNMP_binding"/>
    <property type="match status" value="2"/>
</dbReference>
<keyword evidence="4 8" id="KW-0116">cAMP-binding</keyword>
<evidence type="ECO:0000256" key="1">
    <source>
        <dbReference type="ARBA" id="ARBA00005753"/>
    </source>
</evidence>
<dbReference type="Pfam" id="PF02197">
    <property type="entry name" value="RIIa"/>
    <property type="match status" value="1"/>
</dbReference>
<feature type="binding site" evidence="8">
    <location>
        <position position="203"/>
    </location>
    <ligand>
        <name>3',5'-cyclic AMP</name>
        <dbReference type="ChEBI" id="CHEBI:58165"/>
        <label>1</label>
    </ligand>
</feature>
<evidence type="ECO:0000259" key="10">
    <source>
        <dbReference type="PROSITE" id="PS50042"/>
    </source>
</evidence>
<evidence type="ECO:0000256" key="4">
    <source>
        <dbReference type="ARBA" id="ARBA00022566"/>
    </source>
</evidence>
<accession>A7S513</accession>
<dbReference type="PIRSF" id="PIRSF000548">
    <property type="entry name" value="PK_regulatory"/>
    <property type="match status" value="1"/>
</dbReference>
<dbReference type="STRING" id="45351.A7S513"/>
<dbReference type="PROSITE" id="PS00889">
    <property type="entry name" value="CNMP_BINDING_2"/>
    <property type="match status" value="1"/>
</dbReference>
<evidence type="ECO:0000313" key="12">
    <source>
        <dbReference type="Proteomes" id="UP000001593"/>
    </source>
</evidence>
<name>A7S513_NEMVE</name>
<feature type="binding site" evidence="8">
    <location>
        <position position="324"/>
    </location>
    <ligand>
        <name>3',5'-cyclic AMP</name>
        <dbReference type="ChEBI" id="CHEBI:58165"/>
        <label>2</label>
    </ligand>
</feature>
<dbReference type="GO" id="GO:0005829">
    <property type="term" value="C:cytosol"/>
    <property type="evidence" value="ECO:0000318"/>
    <property type="project" value="GO_Central"/>
</dbReference>
<dbReference type="GO" id="GO:0007189">
    <property type="term" value="P:adenylate cyclase-activating G protein-coupled receptor signaling pathway"/>
    <property type="evidence" value="ECO:0000318"/>
    <property type="project" value="GO_Central"/>
</dbReference>
<evidence type="ECO:0000313" key="11">
    <source>
        <dbReference type="EMBL" id="EDO41163.1"/>
    </source>
</evidence>
<dbReference type="GO" id="GO:0033554">
    <property type="term" value="P:cellular response to stress"/>
    <property type="evidence" value="ECO:0007669"/>
    <property type="project" value="UniProtKB-ARBA"/>
</dbReference>
<feature type="region of interest" description="Disordered" evidence="9">
    <location>
        <begin position="51"/>
        <end position="108"/>
    </location>
</feature>
<proteinExistence type="inferred from homology"/>
<evidence type="ECO:0000256" key="2">
    <source>
        <dbReference type="ARBA" id="ARBA00020355"/>
    </source>
</evidence>
<dbReference type="PANTHER" id="PTHR11635">
    <property type="entry name" value="CAMP-DEPENDENT PROTEIN KINASE REGULATORY CHAIN"/>
    <property type="match status" value="1"/>
</dbReference>
<keyword evidence="7 8" id="KW-0114">cAMP</keyword>
<evidence type="ECO:0000256" key="5">
    <source>
        <dbReference type="ARBA" id="ARBA00022737"/>
    </source>
</evidence>
<feature type="domain" description="Cyclic nucleotide-binding" evidence="10">
    <location>
        <begin position="123"/>
        <end position="244"/>
    </location>
</feature>
<keyword evidence="12" id="KW-1185">Reference proteome</keyword>
<dbReference type="GO" id="GO:0005952">
    <property type="term" value="C:cAMP-dependent protein kinase complex"/>
    <property type="evidence" value="ECO:0000318"/>
    <property type="project" value="GO_Central"/>
</dbReference>
<dbReference type="InParanoid" id="A7S513"/>
<dbReference type="PROSITE" id="PS50042">
    <property type="entry name" value="CNMP_BINDING_3"/>
    <property type="match status" value="2"/>
</dbReference>
<comment type="similarity">
    <text evidence="1">Belongs to the cAMP-dependent kinase regulatory chain family.</text>
</comment>
<dbReference type="InterPro" id="IPR003117">
    <property type="entry name" value="cAMP_dep_PK_reg_su_I/II_a/b"/>
</dbReference>
<reference evidence="11 12" key="1">
    <citation type="journal article" date="2007" name="Science">
        <title>Sea anemone genome reveals ancestral eumetazoan gene repertoire and genomic organization.</title>
        <authorList>
            <person name="Putnam N.H."/>
            <person name="Srivastava M."/>
            <person name="Hellsten U."/>
            <person name="Dirks B."/>
            <person name="Chapman J."/>
            <person name="Salamov A."/>
            <person name="Terry A."/>
            <person name="Shapiro H."/>
            <person name="Lindquist E."/>
            <person name="Kapitonov V.V."/>
            <person name="Jurka J."/>
            <person name="Genikhovich G."/>
            <person name="Grigoriev I.V."/>
            <person name="Lucas S.M."/>
            <person name="Steele R.E."/>
            <person name="Finnerty J.R."/>
            <person name="Technau U."/>
            <person name="Martindale M.Q."/>
            <person name="Rokhsar D.S."/>
        </authorList>
    </citation>
    <scope>NUCLEOTIDE SEQUENCE [LARGE SCALE GENOMIC DNA]</scope>
    <source>
        <strain evidence="12">CH2 X CH6</strain>
    </source>
</reference>
<dbReference type="SMART" id="SM00100">
    <property type="entry name" value="cNMP"/>
    <property type="match status" value="2"/>
</dbReference>
<dbReference type="PROSITE" id="PS00888">
    <property type="entry name" value="CNMP_BINDING_1"/>
    <property type="match status" value="1"/>
</dbReference>
<sequence length="373" mass="42395">MATTPQFSIPPGLSSLLEEFVVKCIQENPEDIVEFAADYFNMLKRFKEKKAASKQAAQSKKESEDKDDLAPAEQPIIKGRSRRAAVSAEPYNPNENADFKAKFHPKSEEQRNHLKKKLLELWLFEKFHREDLDVILDSMFEKKVSPEEIIIKVGDEGDNFYVINTGEYDVFALDTNTGASIKVHTFNGTGMFGELALMHNSLRNATIVAKTEGTLWALDRSTFVQVVVGGAQRRRERNIELLKSVSILKELKPDELDKVSDALYPKEFKDGEAVIREGNESAYCMYFIEKGKVRVTVKDGEVEKTVEFDKNYFGELALVMNQPRSASVYAVGECKFASLKKDDFERLMGPCKEIMKRNAKEYEEQKKKLGIGM</sequence>
<feature type="domain" description="Cyclic nucleotide-binding" evidence="10">
    <location>
        <begin position="247"/>
        <end position="365"/>
    </location>
</feature>
<keyword evidence="3" id="KW-0597">Phosphoprotein</keyword>
<dbReference type="InterPro" id="IPR000595">
    <property type="entry name" value="cNMP-bd_dom"/>
</dbReference>
<dbReference type="GO" id="GO:0030552">
    <property type="term" value="F:cAMP binding"/>
    <property type="evidence" value="ECO:0000318"/>
    <property type="project" value="GO_Central"/>
</dbReference>
<evidence type="ECO:0000256" key="6">
    <source>
        <dbReference type="ARBA" id="ARBA00022741"/>
    </source>
</evidence>
<keyword evidence="6 8" id="KW-0547">Nucleotide-binding</keyword>
<organism evidence="11 12">
    <name type="scientific">Nematostella vectensis</name>
    <name type="common">Starlet sea anemone</name>
    <dbReference type="NCBI Taxonomy" id="45351"/>
    <lineage>
        <taxon>Eukaryota</taxon>
        <taxon>Metazoa</taxon>
        <taxon>Cnidaria</taxon>
        <taxon>Anthozoa</taxon>
        <taxon>Hexacorallia</taxon>
        <taxon>Actiniaria</taxon>
        <taxon>Edwardsiidae</taxon>
        <taxon>Nematostella</taxon>
    </lineage>
</organism>
<dbReference type="Proteomes" id="UP000001593">
    <property type="component" value="Unassembled WGS sequence"/>
</dbReference>
<feature type="binding site" evidence="8">
    <location>
        <position position="194"/>
    </location>
    <ligand>
        <name>3',5'-cyclic AMP</name>
        <dbReference type="ChEBI" id="CHEBI:58165"/>
        <label>1</label>
    </ligand>
</feature>
<evidence type="ECO:0000256" key="7">
    <source>
        <dbReference type="ARBA" id="ARBA00023149"/>
    </source>
</evidence>
<dbReference type="AlphaFoldDB" id="A7S513"/>
<dbReference type="EMBL" id="DS469581">
    <property type="protein sequence ID" value="EDO41163.1"/>
    <property type="molecule type" value="Genomic_DNA"/>
</dbReference>
<protein>
    <recommendedName>
        <fullName evidence="2">cAMP-dependent protein kinase regulatory subunit</fullName>
    </recommendedName>
</protein>
<dbReference type="Gene3D" id="2.60.120.10">
    <property type="entry name" value="Jelly Rolls"/>
    <property type="match status" value="2"/>
</dbReference>
<dbReference type="CDD" id="cd00038">
    <property type="entry name" value="CAP_ED"/>
    <property type="match status" value="2"/>
</dbReference>
<dbReference type="InterPro" id="IPR014710">
    <property type="entry name" value="RmlC-like_jellyroll"/>
</dbReference>
<keyword evidence="5" id="KW-0677">Repeat</keyword>
<evidence type="ECO:0000256" key="9">
    <source>
        <dbReference type="SAM" id="MobiDB-lite"/>
    </source>
</evidence>
<dbReference type="InterPro" id="IPR018490">
    <property type="entry name" value="cNMP-bd_dom_sf"/>
</dbReference>
<dbReference type="FunFam" id="2.60.120.10:FF:000039">
    <property type="entry name" value="cAMP-dependent protein kinase regulatory subunit"/>
    <property type="match status" value="1"/>
</dbReference>
<dbReference type="KEGG" id="nve:5512888"/>
<gene>
    <name evidence="11" type="ORF">NEMVEDRAFT_v1g234931</name>
</gene>
<dbReference type="OMA" id="FHKAEYV"/>
<dbReference type="OrthoDB" id="417078at2759"/>
<dbReference type="InterPro" id="IPR050503">
    <property type="entry name" value="cAMP-dep_PK_reg_su-like"/>
</dbReference>
<feature type="compositionally biased region" description="Basic and acidic residues" evidence="9">
    <location>
        <begin position="97"/>
        <end position="108"/>
    </location>
</feature>
<dbReference type="CDD" id="cd12099">
    <property type="entry name" value="DD_RII_PKA"/>
    <property type="match status" value="1"/>
</dbReference>
<dbReference type="GO" id="GO:0004862">
    <property type="term" value="F:cAMP-dependent protein kinase inhibitor activity"/>
    <property type="evidence" value="ECO:0000318"/>
    <property type="project" value="GO_Central"/>
</dbReference>
<dbReference type="HOGENOM" id="CLU_018310_2_0_1"/>
<dbReference type="InterPro" id="IPR012198">
    <property type="entry name" value="cAMP_dep_PK_reg_su"/>
</dbReference>
<dbReference type="PRINTS" id="PR00103">
    <property type="entry name" value="CAMPKINASE"/>
</dbReference>
<dbReference type="PANTHER" id="PTHR11635:SF152">
    <property type="entry name" value="CAMP-DEPENDENT PROTEIN KINASE TYPE I REGULATORY SUBUNIT-RELATED"/>
    <property type="match status" value="1"/>
</dbReference>